<evidence type="ECO:0000313" key="2">
    <source>
        <dbReference type="EMBL" id="SUX43908.1"/>
    </source>
</evidence>
<dbReference type="Proteomes" id="UP000255231">
    <property type="component" value="Unassembled WGS sequence"/>
</dbReference>
<dbReference type="GeneID" id="303673690"/>
<dbReference type="RefSeq" id="WP_076561607.1">
    <property type="nucleotide sequence ID" value="NZ_CP033929.1"/>
</dbReference>
<organism evidence="2 4">
    <name type="scientific">Chryseobacterium indoltheticum</name>
    <dbReference type="NCBI Taxonomy" id="254"/>
    <lineage>
        <taxon>Bacteria</taxon>
        <taxon>Pseudomonadati</taxon>
        <taxon>Bacteroidota</taxon>
        <taxon>Flavobacteriia</taxon>
        <taxon>Flavobacteriales</taxon>
        <taxon>Weeksellaceae</taxon>
        <taxon>Chryseobacterium group</taxon>
        <taxon>Chryseobacterium</taxon>
    </lineage>
</organism>
<evidence type="ECO:0000313" key="3">
    <source>
        <dbReference type="Proteomes" id="UP000185725"/>
    </source>
</evidence>
<dbReference type="AlphaFoldDB" id="A0A381FBR1"/>
<sequence length="165" mass="20210">MEYLKYRNVNIILFDKDVSQETINKNAENLNIAQLNLSDFNERMGTNYDLICKFTNENTRFFLKQELRYPENTNTIASQINWLLMWKREISDRVYFKIFFNDIAREFEEINRYDSPYVQKDNVYYKMVDDFKRKYTDYAPLGFLSEDDEKYIKEEINKKFLQKIN</sequence>
<dbReference type="EMBL" id="UFVS01000001">
    <property type="protein sequence ID" value="SUX43908.1"/>
    <property type="molecule type" value="Genomic_DNA"/>
</dbReference>
<dbReference type="KEGG" id="cil:EG358_08270"/>
<name>A0A381FBR1_9FLAO</name>
<dbReference type="EMBL" id="FTMF01000010">
    <property type="protein sequence ID" value="SIQ93751.1"/>
    <property type="molecule type" value="Genomic_DNA"/>
</dbReference>
<protein>
    <submittedName>
        <fullName evidence="2">Uncharacterized protein</fullName>
    </submittedName>
</protein>
<gene>
    <name evidence="2" type="ORF">NCTC13560_02267</name>
    <name evidence="1" type="ORF">SAMN05421682_11087</name>
</gene>
<reference evidence="2 4" key="2">
    <citation type="submission" date="2018-06" db="EMBL/GenBank/DDBJ databases">
        <authorList>
            <consortium name="Pathogen Informatics"/>
            <person name="Doyle S."/>
        </authorList>
    </citation>
    <scope>NUCLEOTIDE SEQUENCE [LARGE SCALE GENOMIC DNA]</scope>
    <source>
        <strain evidence="2 4">NCTC13560</strain>
    </source>
</reference>
<evidence type="ECO:0000313" key="1">
    <source>
        <dbReference type="EMBL" id="SIQ93751.1"/>
    </source>
</evidence>
<evidence type="ECO:0000313" key="4">
    <source>
        <dbReference type="Proteomes" id="UP000255231"/>
    </source>
</evidence>
<keyword evidence="3" id="KW-1185">Reference proteome</keyword>
<accession>A0A381FBR1</accession>
<dbReference type="OrthoDB" id="1347131at2"/>
<reference evidence="1 3" key="1">
    <citation type="submission" date="2017-01" db="EMBL/GenBank/DDBJ databases">
        <authorList>
            <person name="Varghese N."/>
            <person name="Submissions S."/>
        </authorList>
    </citation>
    <scope>NUCLEOTIDE SEQUENCE [LARGE SCALE GENOMIC DNA]</scope>
    <source>
        <strain evidence="1 3">ATCC 27950</strain>
    </source>
</reference>
<dbReference type="Proteomes" id="UP000185725">
    <property type="component" value="Unassembled WGS sequence"/>
</dbReference>
<proteinExistence type="predicted"/>